<accession>A0A0B4HN98</accession>
<evidence type="ECO:0000313" key="4">
    <source>
        <dbReference type="Proteomes" id="UP000031192"/>
    </source>
</evidence>
<dbReference type="EMBL" id="AZNH01000291">
    <property type="protein sequence ID" value="KID80894.1"/>
    <property type="molecule type" value="Genomic_DNA"/>
</dbReference>
<gene>
    <name evidence="3" type="ORF">MGU_11689</name>
</gene>
<evidence type="ECO:0000313" key="3">
    <source>
        <dbReference type="EMBL" id="KID80894.1"/>
    </source>
</evidence>
<keyword evidence="1" id="KW-0472">Membrane</keyword>
<dbReference type="Proteomes" id="UP000031192">
    <property type="component" value="Unassembled WGS sequence"/>
</dbReference>
<feature type="transmembrane region" description="Helical" evidence="1">
    <location>
        <begin position="331"/>
        <end position="350"/>
    </location>
</feature>
<comment type="caution">
    <text evidence="3">The sequence shown here is derived from an EMBL/GenBank/DDBJ whole genome shotgun (WGS) entry which is preliminary data.</text>
</comment>
<evidence type="ECO:0000256" key="1">
    <source>
        <dbReference type="SAM" id="Phobius"/>
    </source>
</evidence>
<dbReference type="AlphaFoldDB" id="A0A0B4HN98"/>
<keyword evidence="4" id="KW-1185">Reference proteome</keyword>
<evidence type="ECO:0000256" key="2">
    <source>
        <dbReference type="SAM" id="SignalP"/>
    </source>
</evidence>
<proteinExistence type="predicted"/>
<keyword evidence="2" id="KW-0732">Signal</keyword>
<dbReference type="HOGENOM" id="CLU_024878_0_0_1"/>
<reference evidence="3 4" key="1">
    <citation type="journal article" date="2014" name="Proc. Natl. Acad. Sci. U.S.A.">
        <title>Trajectory and genomic determinants of fungal-pathogen speciation and host adaptation.</title>
        <authorList>
            <person name="Hu X."/>
            <person name="Xiao G."/>
            <person name="Zheng P."/>
            <person name="Shang Y."/>
            <person name="Su Y."/>
            <person name="Zhang X."/>
            <person name="Liu X."/>
            <person name="Zhan S."/>
            <person name="St Leger R.J."/>
            <person name="Wang C."/>
        </authorList>
    </citation>
    <scope>NUCLEOTIDE SEQUENCE [LARGE SCALE GENOMIC DNA]</scope>
    <source>
        <strain evidence="3 4">ARSEF 977</strain>
    </source>
</reference>
<feature type="transmembrane region" description="Helical" evidence="1">
    <location>
        <begin position="446"/>
        <end position="465"/>
    </location>
</feature>
<name>A0A0B4HN98_METGA</name>
<feature type="chain" id="PRO_5002104273" evidence="2">
    <location>
        <begin position="26"/>
        <end position="748"/>
    </location>
</feature>
<sequence length="748" mass="81587">MRKCFGLLEQLLQLYVSSVLPVGGAVPIPGTSKSASLTPTDTGQDAWAEALSGIGPLILLIGEKNTKQLLREANGLPAILSMSLAPMGLLSVLTNMIRLCGSRSLRSYLGYEHEPRTNAALEMTKANCGGIHGEVVDGVVSRSTTSDASSQALAVIFLRGNSKATIEESLMQIQSCYKFQAEKSARGCPKGAGNVNWCFRITCPRPHGKGIEAISGIVAAALNVDHRQDLRDVFYISHRPATDTEPRASFSDGKPETRTANINGAAQKSATSGLEHRIAAPRLPAKTNPRDLPWDIWATDEQLPYPITSRFFCTFDGLSEINTSTPTPPRVSLTVAAISFLCMLGTQVIALWQDGWFSTGIIMVFIGYFCMIIGVSGAGYMIYSACNSALIPLRPRTTSANWASGIVVLVKNTDSLDTTGSRLLQAEKRGQVFQAVWLKKQGRLRFVLTWLIAVFLTLAFITYYLGLRSTQWWLSISQLGVCLIAAFARSISKMDLGSFDVVDDIRLDKRCYSTGILEMQRASRITQQQRTSENLDLRIYSVQSTGCLPLTGELIAWRVAKLCLEPKYRVTGDRILSATGMKLALIGDSDGSLRHIIVVFDGGVVALEGLAFPNATMAVAFSAVLTDLAAPTPLLARGIMRQPQWSLEKTQINGKDLPSMGGTYISTFDSLMTWWTLAEDRNELGDQHKNLHGSFVLISTAYFLQLLRKGEQTGELLNAIDAAHIKGATEEDNNCAQDFVDFLSRSLC</sequence>
<protein>
    <submittedName>
        <fullName evidence="3">Uncharacterized protein</fullName>
    </submittedName>
</protein>
<feature type="transmembrane region" description="Helical" evidence="1">
    <location>
        <begin position="356"/>
        <end position="383"/>
    </location>
</feature>
<feature type="signal peptide" evidence="2">
    <location>
        <begin position="1"/>
        <end position="25"/>
    </location>
</feature>
<keyword evidence="1" id="KW-0812">Transmembrane</keyword>
<organism evidence="3 4">
    <name type="scientific">Metarhizium guizhouense (strain ARSEF 977)</name>
    <dbReference type="NCBI Taxonomy" id="1276136"/>
    <lineage>
        <taxon>Eukaryota</taxon>
        <taxon>Fungi</taxon>
        <taxon>Dikarya</taxon>
        <taxon>Ascomycota</taxon>
        <taxon>Pezizomycotina</taxon>
        <taxon>Sordariomycetes</taxon>
        <taxon>Hypocreomycetidae</taxon>
        <taxon>Hypocreales</taxon>
        <taxon>Clavicipitaceae</taxon>
        <taxon>Metarhizium</taxon>
    </lineage>
</organism>
<keyword evidence="1" id="KW-1133">Transmembrane helix</keyword>